<proteinExistence type="predicted"/>
<evidence type="ECO:0000313" key="3">
    <source>
        <dbReference type="Proteomes" id="UP000298030"/>
    </source>
</evidence>
<comment type="caution">
    <text evidence="2">The sequence shown here is derived from an EMBL/GenBank/DDBJ whole genome shotgun (WGS) entry which is preliminary data.</text>
</comment>
<feature type="signal peptide" evidence="1">
    <location>
        <begin position="1"/>
        <end position="20"/>
    </location>
</feature>
<accession>A0A4Y7SVF0</accession>
<keyword evidence="1" id="KW-0732">Signal</keyword>
<feature type="chain" id="PRO_5021419331" description="WAP domain-containing protein" evidence="1">
    <location>
        <begin position="21"/>
        <end position="55"/>
    </location>
</feature>
<name>A0A4Y7SVF0_COPMI</name>
<dbReference type="EMBL" id="QPFP01000053">
    <property type="protein sequence ID" value="TEB25792.1"/>
    <property type="molecule type" value="Genomic_DNA"/>
</dbReference>
<sequence>MSKFFAFAALLAALVIPTFAAPSPIRFTGPGPQCASHSDCEPLGSKCCRTVEGFR</sequence>
<dbReference type="AlphaFoldDB" id="A0A4Y7SVF0"/>
<gene>
    <name evidence="2" type="ORF">FA13DRAFT_1796114</name>
</gene>
<keyword evidence="3" id="KW-1185">Reference proteome</keyword>
<evidence type="ECO:0000313" key="2">
    <source>
        <dbReference type="EMBL" id="TEB25792.1"/>
    </source>
</evidence>
<organism evidence="2 3">
    <name type="scientific">Coprinellus micaceus</name>
    <name type="common">Glistening ink-cap mushroom</name>
    <name type="synonym">Coprinus micaceus</name>
    <dbReference type="NCBI Taxonomy" id="71717"/>
    <lineage>
        <taxon>Eukaryota</taxon>
        <taxon>Fungi</taxon>
        <taxon>Dikarya</taxon>
        <taxon>Basidiomycota</taxon>
        <taxon>Agaricomycotina</taxon>
        <taxon>Agaricomycetes</taxon>
        <taxon>Agaricomycetidae</taxon>
        <taxon>Agaricales</taxon>
        <taxon>Agaricineae</taxon>
        <taxon>Psathyrellaceae</taxon>
        <taxon>Coprinellus</taxon>
    </lineage>
</organism>
<reference evidence="2 3" key="1">
    <citation type="journal article" date="2019" name="Nat. Ecol. Evol.">
        <title>Megaphylogeny resolves global patterns of mushroom evolution.</title>
        <authorList>
            <person name="Varga T."/>
            <person name="Krizsan K."/>
            <person name="Foldi C."/>
            <person name="Dima B."/>
            <person name="Sanchez-Garcia M."/>
            <person name="Sanchez-Ramirez S."/>
            <person name="Szollosi G.J."/>
            <person name="Szarkandi J.G."/>
            <person name="Papp V."/>
            <person name="Albert L."/>
            <person name="Andreopoulos W."/>
            <person name="Angelini C."/>
            <person name="Antonin V."/>
            <person name="Barry K.W."/>
            <person name="Bougher N.L."/>
            <person name="Buchanan P."/>
            <person name="Buyck B."/>
            <person name="Bense V."/>
            <person name="Catcheside P."/>
            <person name="Chovatia M."/>
            <person name="Cooper J."/>
            <person name="Damon W."/>
            <person name="Desjardin D."/>
            <person name="Finy P."/>
            <person name="Geml J."/>
            <person name="Haridas S."/>
            <person name="Hughes K."/>
            <person name="Justo A."/>
            <person name="Karasinski D."/>
            <person name="Kautmanova I."/>
            <person name="Kiss B."/>
            <person name="Kocsube S."/>
            <person name="Kotiranta H."/>
            <person name="LaButti K.M."/>
            <person name="Lechner B.E."/>
            <person name="Liimatainen K."/>
            <person name="Lipzen A."/>
            <person name="Lukacs Z."/>
            <person name="Mihaltcheva S."/>
            <person name="Morgado L.N."/>
            <person name="Niskanen T."/>
            <person name="Noordeloos M.E."/>
            <person name="Ohm R.A."/>
            <person name="Ortiz-Santana B."/>
            <person name="Ovrebo C."/>
            <person name="Racz N."/>
            <person name="Riley R."/>
            <person name="Savchenko A."/>
            <person name="Shiryaev A."/>
            <person name="Soop K."/>
            <person name="Spirin V."/>
            <person name="Szebenyi C."/>
            <person name="Tomsovsky M."/>
            <person name="Tulloss R.E."/>
            <person name="Uehling J."/>
            <person name="Grigoriev I.V."/>
            <person name="Vagvolgyi C."/>
            <person name="Papp T."/>
            <person name="Martin F.M."/>
            <person name="Miettinen O."/>
            <person name="Hibbett D.S."/>
            <person name="Nagy L.G."/>
        </authorList>
    </citation>
    <scope>NUCLEOTIDE SEQUENCE [LARGE SCALE GENOMIC DNA]</scope>
    <source>
        <strain evidence="2 3">FP101781</strain>
    </source>
</reference>
<dbReference type="Proteomes" id="UP000298030">
    <property type="component" value="Unassembled WGS sequence"/>
</dbReference>
<evidence type="ECO:0000256" key="1">
    <source>
        <dbReference type="SAM" id="SignalP"/>
    </source>
</evidence>
<protein>
    <recommendedName>
        <fullName evidence="4">WAP domain-containing protein</fullName>
    </recommendedName>
</protein>
<evidence type="ECO:0008006" key="4">
    <source>
        <dbReference type="Google" id="ProtNLM"/>
    </source>
</evidence>